<dbReference type="InterPro" id="IPR005084">
    <property type="entry name" value="CBM6"/>
</dbReference>
<protein>
    <submittedName>
        <fullName evidence="7">Endoglucanase</fullName>
        <ecNumber evidence="7">3.2.1.4</ecNumber>
    </submittedName>
</protein>
<evidence type="ECO:0000313" key="8">
    <source>
        <dbReference type="Proteomes" id="UP001320119"/>
    </source>
</evidence>
<dbReference type="InterPro" id="IPR018087">
    <property type="entry name" value="Glyco_hydro_5_CS"/>
</dbReference>
<evidence type="ECO:0000256" key="5">
    <source>
        <dbReference type="SAM" id="SignalP"/>
    </source>
</evidence>
<dbReference type="PROSITE" id="PS51257">
    <property type="entry name" value="PROKAR_LIPOPROTEIN"/>
    <property type="match status" value="1"/>
</dbReference>
<dbReference type="PANTHER" id="PTHR34142:SF1">
    <property type="entry name" value="GLYCOSIDE HYDROLASE FAMILY 5 DOMAIN-CONTAINING PROTEIN"/>
    <property type="match status" value="1"/>
</dbReference>
<dbReference type="CDD" id="cd04080">
    <property type="entry name" value="CBM6_cellulase-like"/>
    <property type="match status" value="1"/>
</dbReference>
<feature type="signal peptide" evidence="5">
    <location>
        <begin position="1"/>
        <end position="28"/>
    </location>
</feature>
<dbReference type="InterPro" id="IPR017853">
    <property type="entry name" value="GH"/>
</dbReference>
<dbReference type="EC" id="3.2.1.4" evidence="7"/>
<dbReference type="RefSeq" id="WP_236986798.1">
    <property type="nucleotide sequence ID" value="NZ_AP023086.1"/>
</dbReference>
<dbReference type="PANTHER" id="PTHR34142">
    <property type="entry name" value="ENDO-BETA-1,4-GLUCANASE A"/>
    <property type="match status" value="1"/>
</dbReference>
<sequence length="745" mass="79798">MSNKTPTKPLLRGFCRLAIIASASTTLAACVAGNNSSSSETTSSAISSEASSSSSLAVSSSSITISSSPASSAPITTSSSIESSASSAAGPFETLRIQAQDYDRVNFNEATPGTREGTATGICAEGGAALMDLVNVTDQNGICAIGYTIEGEYVQYPIDIPAGEYDITLRTASDTGSDATQTLTLNGSSLGALSTAAQGWETYGSTTLRGVSISGGANVLTVTFTGAASNLNYIEISEADNTATSSSQATSSSAASSTGGGNMLGTVIDDNDYNPNKSKGVMRYGSPEFYLGGFEAGNYACFDNVNLTGVKSLNLRYGRLHDSIGRVAVYLDSAAITEDPAANNPEQGTNIGEFETTSTGAYENFDNVSFRLNSPIEGEQTVCFRAVFGGGVMNLDHFTLSDVDTGQNLTPTNYTFTAPTAPTQLPAISVADGQVLFGGEAKSIAGVSLFWSNFGWGGSGFYTKETVKSLKDNWNAKLIRVAFGTDDYGSYFDDFWSHRLKLFEVVNAAIENDMYVIIDWHAHIIKSDPTNPARNPTAFFKEMAEKYGSYNNVIYEIFNEPLDENWSGSIKPYAEGVINTIRTIDPDNLIIVGTRNWSQRVDEAANDPINGTNIAYTLHFYADTHRDDIRSFARTAIEKKAALFVTEWGTVAAAGTGNANARETLIWMDFLHENNISHANWALVDNLTKERTNPASDKHGSSILNLGSDFYGNWSTGDLTESGNLVMDILENWDNWDSWNKAPYQ</sequence>
<keyword evidence="2 7" id="KW-0378">Hydrolase</keyword>
<dbReference type="KEGG" id="marq:MARGE09_P1526"/>
<feature type="chain" id="PRO_5042984405" evidence="5">
    <location>
        <begin position="29"/>
        <end position="745"/>
    </location>
</feature>
<dbReference type="InterPro" id="IPR001547">
    <property type="entry name" value="Glyco_hydro_5"/>
</dbReference>
<dbReference type="AlphaFoldDB" id="A0AAN1WGW9"/>
<dbReference type="SUPFAM" id="SSF51445">
    <property type="entry name" value="(Trans)glycosidases"/>
    <property type="match status" value="1"/>
</dbReference>
<feature type="compositionally biased region" description="Low complexity" evidence="4">
    <location>
        <begin position="242"/>
        <end position="257"/>
    </location>
</feature>
<dbReference type="Proteomes" id="UP001320119">
    <property type="component" value="Chromosome"/>
</dbReference>
<evidence type="ECO:0000313" key="7">
    <source>
        <dbReference type="EMBL" id="BCD97325.1"/>
    </source>
</evidence>
<dbReference type="Gene3D" id="3.20.20.80">
    <property type="entry name" value="Glycosidases"/>
    <property type="match status" value="1"/>
</dbReference>
<accession>A0AAN1WGW9</accession>
<keyword evidence="1 5" id="KW-0732">Signal</keyword>
<evidence type="ECO:0000259" key="6">
    <source>
        <dbReference type="PROSITE" id="PS51175"/>
    </source>
</evidence>
<feature type="region of interest" description="Disordered" evidence="4">
    <location>
        <begin position="242"/>
        <end position="261"/>
    </location>
</feature>
<evidence type="ECO:0000256" key="2">
    <source>
        <dbReference type="ARBA" id="ARBA00022801"/>
    </source>
</evidence>
<dbReference type="SUPFAM" id="SSF49785">
    <property type="entry name" value="Galactose-binding domain-like"/>
    <property type="match status" value="2"/>
</dbReference>
<organism evidence="7 8">
    <name type="scientific">Marinagarivorans cellulosilyticus</name>
    <dbReference type="NCBI Taxonomy" id="2721545"/>
    <lineage>
        <taxon>Bacteria</taxon>
        <taxon>Pseudomonadati</taxon>
        <taxon>Pseudomonadota</taxon>
        <taxon>Gammaproteobacteria</taxon>
        <taxon>Cellvibrionales</taxon>
        <taxon>Cellvibrionaceae</taxon>
        <taxon>Marinagarivorans</taxon>
    </lineage>
</organism>
<reference evidence="7 8" key="1">
    <citation type="journal article" date="2022" name="IScience">
        <title>An ultrasensitive nanofiber-based assay for enzymatic hydrolysis and deep-sea microbial degradation of cellulose.</title>
        <authorList>
            <person name="Tsudome M."/>
            <person name="Tachioka M."/>
            <person name="Miyazaki M."/>
            <person name="Uchimura K."/>
            <person name="Tsuda M."/>
            <person name="Takaki Y."/>
            <person name="Deguchi S."/>
        </authorList>
    </citation>
    <scope>NUCLEOTIDE SEQUENCE [LARGE SCALE GENOMIC DNA]</scope>
    <source>
        <strain evidence="7 8">GE09</strain>
    </source>
</reference>
<proteinExistence type="predicted"/>
<evidence type="ECO:0000256" key="4">
    <source>
        <dbReference type="SAM" id="MobiDB-lite"/>
    </source>
</evidence>
<dbReference type="Gene3D" id="2.60.120.260">
    <property type="entry name" value="Galactose-binding domain-like"/>
    <property type="match status" value="2"/>
</dbReference>
<dbReference type="PROSITE" id="PS00659">
    <property type="entry name" value="GLYCOSYL_HYDROL_F5"/>
    <property type="match status" value="1"/>
</dbReference>
<evidence type="ECO:0000256" key="3">
    <source>
        <dbReference type="ARBA" id="ARBA00023295"/>
    </source>
</evidence>
<keyword evidence="3 7" id="KW-0326">Glycosidase</keyword>
<dbReference type="GO" id="GO:0000272">
    <property type="term" value="P:polysaccharide catabolic process"/>
    <property type="evidence" value="ECO:0007669"/>
    <property type="project" value="InterPro"/>
</dbReference>
<dbReference type="InterPro" id="IPR006584">
    <property type="entry name" value="Cellulose-bd_IV"/>
</dbReference>
<dbReference type="GO" id="GO:0030246">
    <property type="term" value="F:carbohydrate binding"/>
    <property type="evidence" value="ECO:0007669"/>
    <property type="project" value="InterPro"/>
</dbReference>
<gene>
    <name evidence="7" type="ORF">MARGE09_P1526</name>
</gene>
<keyword evidence="8" id="KW-1185">Reference proteome</keyword>
<dbReference type="InterPro" id="IPR008979">
    <property type="entry name" value="Galactose-bd-like_sf"/>
</dbReference>
<dbReference type="SMART" id="SM00606">
    <property type="entry name" value="CBD_IV"/>
    <property type="match status" value="2"/>
</dbReference>
<dbReference type="PROSITE" id="PS51175">
    <property type="entry name" value="CBM6"/>
    <property type="match status" value="1"/>
</dbReference>
<name>A0AAN1WGW9_9GAMM</name>
<evidence type="ECO:0000256" key="1">
    <source>
        <dbReference type="ARBA" id="ARBA00022729"/>
    </source>
</evidence>
<dbReference type="Pfam" id="PF00150">
    <property type="entry name" value="Cellulase"/>
    <property type="match status" value="1"/>
</dbReference>
<dbReference type="Pfam" id="PF03422">
    <property type="entry name" value="CBM_6"/>
    <property type="match status" value="2"/>
</dbReference>
<dbReference type="GO" id="GO:0008810">
    <property type="term" value="F:cellulase activity"/>
    <property type="evidence" value="ECO:0007669"/>
    <property type="project" value="UniProtKB-EC"/>
</dbReference>
<dbReference type="EMBL" id="AP023086">
    <property type="protein sequence ID" value="BCD97325.1"/>
    <property type="molecule type" value="Genomic_DNA"/>
</dbReference>
<feature type="domain" description="CBM6" evidence="6">
    <location>
        <begin position="113"/>
        <end position="237"/>
    </location>
</feature>